<keyword evidence="3" id="KW-1185">Reference proteome</keyword>
<gene>
    <name evidence="2" type="ORF">RHGRI_031916</name>
</gene>
<feature type="region of interest" description="Disordered" evidence="1">
    <location>
        <begin position="1"/>
        <end position="21"/>
    </location>
</feature>
<accession>A0AAV6IDI8</accession>
<evidence type="ECO:0000256" key="1">
    <source>
        <dbReference type="SAM" id="MobiDB-lite"/>
    </source>
</evidence>
<name>A0AAV6IDI8_9ERIC</name>
<sequence length="76" mass="8387">MDGQIHTVDGHISNGDGERNRQMKRAKIVKNKVDCPGLNFPSSRPAHKLCPLSRIRGEKLSGEISYGGGRNGCQRR</sequence>
<evidence type="ECO:0000313" key="3">
    <source>
        <dbReference type="Proteomes" id="UP000823749"/>
    </source>
</evidence>
<dbReference type="EMBL" id="JACTNZ010000011">
    <property type="protein sequence ID" value="KAG5525414.1"/>
    <property type="molecule type" value="Genomic_DNA"/>
</dbReference>
<evidence type="ECO:0000313" key="2">
    <source>
        <dbReference type="EMBL" id="KAG5525414.1"/>
    </source>
</evidence>
<protein>
    <submittedName>
        <fullName evidence="2">Uncharacterized protein</fullName>
    </submittedName>
</protein>
<dbReference type="AlphaFoldDB" id="A0AAV6IDI8"/>
<proteinExistence type="predicted"/>
<reference evidence="2" key="1">
    <citation type="submission" date="2020-08" db="EMBL/GenBank/DDBJ databases">
        <title>Plant Genome Project.</title>
        <authorList>
            <person name="Zhang R.-G."/>
        </authorList>
    </citation>
    <scope>NUCLEOTIDE SEQUENCE</scope>
    <source>
        <strain evidence="2">WSP0</strain>
        <tissue evidence="2">Leaf</tissue>
    </source>
</reference>
<comment type="caution">
    <text evidence="2">The sequence shown here is derived from an EMBL/GenBank/DDBJ whole genome shotgun (WGS) entry which is preliminary data.</text>
</comment>
<organism evidence="2 3">
    <name type="scientific">Rhododendron griersonianum</name>
    <dbReference type="NCBI Taxonomy" id="479676"/>
    <lineage>
        <taxon>Eukaryota</taxon>
        <taxon>Viridiplantae</taxon>
        <taxon>Streptophyta</taxon>
        <taxon>Embryophyta</taxon>
        <taxon>Tracheophyta</taxon>
        <taxon>Spermatophyta</taxon>
        <taxon>Magnoliopsida</taxon>
        <taxon>eudicotyledons</taxon>
        <taxon>Gunneridae</taxon>
        <taxon>Pentapetalae</taxon>
        <taxon>asterids</taxon>
        <taxon>Ericales</taxon>
        <taxon>Ericaceae</taxon>
        <taxon>Ericoideae</taxon>
        <taxon>Rhodoreae</taxon>
        <taxon>Rhododendron</taxon>
    </lineage>
</organism>
<dbReference type="Proteomes" id="UP000823749">
    <property type="component" value="Chromosome 11"/>
</dbReference>